<sequence>MNLELVKQYLEGDKKDEDESKVANLPPRFIERFVAKGIKVDLIEPGRIVCSMKVQPHLLEEIEIESKALRVGKAVAVVSVELRKKKDGKLIAQGRHTKYLAPRSKL</sequence>
<evidence type="ECO:0000313" key="1">
    <source>
        <dbReference type="EMBL" id="KAF2548257.1"/>
    </source>
</evidence>
<dbReference type="InterPro" id="IPR039298">
    <property type="entry name" value="ACOT13"/>
</dbReference>
<reference evidence="2 3" key="3">
    <citation type="journal article" date="2020" name="BMC Genomics">
        <title>Intraspecific diversification of the crop wild relative Brassica cretica Lam. using demographic model selection.</title>
        <authorList>
            <person name="Kioukis A."/>
            <person name="Michalopoulou V.A."/>
            <person name="Briers L."/>
            <person name="Pirintsos S."/>
            <person name="Studholme D.J."/>
            <person name="Pavlidis P."/>
            <person name="Sarris P.F."/>
        </authorList>
    </citation>
    <scope>NUCLEOTIDE SEQUENCE [LARGE SCALE GENOMIC DNA]</scope>
    <source>
        <strain evidence="3">cv. PFS-1207/04</strain>
        <strain evidence="2">PFS-1207/04</strain>
    </source>
</reference>
<dbReference type="EMBL" id="QGKV02000297">
    <property type="protein sequence ID" value="KAF3611181.1"/>
    <property type="molecule type" value="Genomic_DNA"/>
</dbReference>
<evidence type="ECO:0000313" key="3">
    <source>
        <dbReference type="Proteomes" id="UP000266723"/>
    </source>
</evidence>
<accession>A0A3N6RK57</accession>
<reference evidence="1" key="1">
    <citation type="submission" date="2019-12" db="EMBL/GenBank/DDBJ databases">
        <title>Genome sequencing and annotation of Brassica cretica.</title>
        <authorList>
            <person name="Studholme D.J."/>
            <person name="Sarris P.F."/>
        </authorList>
    </citation>
    <scope>NUCLEOTIDE SEQUENCE</scope>
    <source>
        <strain evidence="1">PFS-102/07</strain>
        <tissue evidence="1">Leaf</tissue>
    </source>
</reference>
<dbReference type="AlphaFoldDB" id="A0A3N6RK57"/>
<evidence type="ECO:0008006" key="4">
    <source>
        <dbReference type="Google" id="ProtNLM"/>
    </source>
</evidence>
<dbReference type="EMBL" id="QGKY02001925">
    <property type="protein sequence ID" value="KAF2548257.1"/>
    <property type="molecule type" value="Genomic_DNA"/>
</dbReference>
<reference evidence="2" key="2">
    <citation type="submission" date="2019-12" db="EMBL/GenBank/DDBJ databases">
        <authorList>
            <person name="Studholme D.J."/>
            <person name="Sarris P."/>
        </authorList>
    </citation>
    <scope>NUCLEOTIDE SEQUENCE</scope>
    <source>
        <strain evidence="2">PFS-1207/04</strain>
        <tissue evidence="2">Leaf</tissue>
    </source>
</reference>
<dbReference type="SUPFAM" id="SSF54637">
    <property type="entry name" value="Thioesterase/thiol ester dehydrase-isomerase"/>
    <property type="match status" value="1"/>
</dbReference>
<dbReference type="GO" id="GO:0047617">
    <property type="term" value="F:fatty acyl-CoA hydrolase activity"/>
    <property type="evidence" value="ECO:0007669"/>
    <property type="project" value="InterPro"/>
</dbReference>
<dbReference type="InterPro" id="IPR029069">
    <property type="entry name" value="HotDog_dom_sf"/>
</dbReference>
<dbReference type="PANTHER" id="PTHR21660:SF47">
    <property type="entry name" value="F19P19.27 PROTEIN"/>
    <property type="match status" value="1"/>
</dbReference>
<name>A0A3N6RK57_BRACR</name>
<comment type="caution">
    <text evidence="1">The sequence shown here is derived from an EMBL/GenBank/DDBJ whole genome shotgun (WGS) entry which is preliminary data.</text>
</comment>
<dbReference type="Gene3D" id="3.10.129.10">
    <property type="entry name" value="Hotdog Thioesterase"/>
    <property type="match status" value="1"/>
</dbReference>
<evidence type="ECO:0000313" key="2">
    <source>
        <dbReference type="EMBL" id="KAF3611181.1"/>
    </source>
</evidence>
<protein>
    <recommendedName>
        <fullName evidence="4">Thioesterase domain-containing protein</fullName>
    </recommendedName>
</protein>
<keyword evidence="3" id="KW-1185">Reference proteome</keyword>
<dbReference type="Proteomes" id="UP000266723">
    <property type="component" value="Unassembled WGS sequence"/>
</dbReference>
<proteinExistence type="predicted"/>
<dbReference type="OrthoDB" id="46529at2759"/>
<dbReference type="PANTHER" id="PTHR21660">
    <property type="entry name" value="THIOESTERASE SUPERFAMILY MEMBER-RELATED"/>
    <property type="match status" value="1"/>
</dbReference>
<gene>
    <name evidence="2" type="ORF">DY000_02044345</name>
    <name evidence="1" type="ORF">F2Q70_00019341</name>
</gene>
<organism evidence="1">
    <name type="scientific">Brassica cretica</name>
    <name type="common">Mustard</name>
    <dbReference type="NCBI Taxonomy" id="69181"/>
    <lineage>
        <taxon>Eukaryota</taxon>
        <taxon>Viridiplantae</taxon>
        <taxon>Streptophyta</taxon>
        <taxon>Embryophyta</taxon>
        <taxon>Tracheophyta</taxon>
        <taxon>Spermatophyta</taxon>
        <taxon>Magnoliopsida</taxon>
        <taxon>eudicotyledons</taxon>
        <taxon>Gunneridae</taxon>
        <taxon>Pentapetalae</taxon>
        <taxon>rosids</taxon>
        <taxon>malvids</taxon>
        <taxon>Brassicales</taxon>
        <taxon>Brassicaceae</taxon>
        <taxon>Brassiceae</taxon>
        <taxon>Brassica</taxon>
    </lineage>
</organism>